<keyword evidence="1" id="KW-0472">Membrane</keyword>
<dbReference type="PANTHER" id="PTHR12837:SF0">
    <property type="entry name" value="POLY(ADP-RIBOSE) GLYCOHYDROLASE"/>
    <property type="match status" value="1"/>
</dbReference>
<accession>A0ABQ5KTU6</accession>
<keyword evidence="1" id="KW-0812">Transmembrane</keyword>
<organism evidence="3 4">
    <name type="scientific">Aduncisulcus paluster</name>
    <dbReference type="NCBI Taxonomy" id="2918883"/>
    <lineage>
        <taxon>Eukaryota</taxon>
        <taxon>Metamonada</taxon>
        <taxon>Carpediemonas-like organisms</taxon>
        <taxon>Aduncisulcus</taxon>
    </lineage>
</organism>
<dbReference type="InterPro" id="IPR046372">
    <property type="entry name" value="PARG_cat_C"/>
</dbReference>
<protein>
    <submittedName>
        <fullName evidence="3">Poly(ADP-ribose) glycohydrolase like protein</fullName>
    </submittedName>
</protein>
<sequence>MLEAGRFSAPISEVYKYGPTYVDDRKVAIFKTILAKRKEVGFDPDRVVTFVKYLPDKLFHIKRKLKPINIQLDSRFFVYDDASDIAFTTEHLSCPSPMIYHVNFADGHLFGFYANSLFAQDEIQTLEIPDLAAIKEAAVEYSHERDASSKYGDVSPRTKKRPSFVPYVSPVYQNISPCICLNVRREVSIDTGARRDIPSGLYGNRFHLTPVPKVLSACSFHPFGSPTAHTANIIAMAGIGYGHGMYREDQIASMFMIALTSFSGACTETKLALASHDDTEDKDSIRPCTVIHTGAWGCGAFGGNLFLMTLIQLFAASLSGVNVIVLHSDRSYKTAIEHFDKLLKKEDIWTVEKVIKYLYKLKCRWGVSNGT</sequence>
<gene>
    <name evidence="3" type="ORF">ADUPG1_008098</name>
</gene>
<evidence type="ECO:0000256" key="1">
    <source>
        <dbReference type="SAM" id="Phobius"/>
    </source>
</evidence>
<proteinExistence type="predicted"/>
<feature type="transmembrane region" description="Helical" evidence="1">
    <location>
        <begin position="305"/>
        <end position="326"/>
    </location>
</feature>
<evidence type="ECO:0000313" key="3">
    <source>
        <dbReference type="EMBL" id="GKT34814.1"/>
    </source>
</evidence>
<keyword evidence="4" id="KW-1185">Reference proteome</keyword>
<name>A0ABQ5KTU6_9EUKA</name>
<keyword evidence="1" id="KW-1133">Transmembrane helix</keyword>
<evidence type="ECO:0000313" key="4">
    <source>
        <dbReference type="Proteomes" id="UP001057375"/>
    </source>
</evidence>
<dbReference type="Proteomes" id="UP001057375">
    <property type="component" value="Unassembled WGS sequence"/>
</dbReference>
<dbReference type="EMBL" id="BQXS01010872">
    <property type="protein sequence ID" value="GKT34814.1"/>
    <property type="molecule type" value="Genomic_DNA"/>
</dbReference>
<dbReference type="InterPro" id="IPR007724">
    <property type="entry name" value="Poly_GlycHdrlase"/>
</dbReference>
<dbReference type="PANTHER" id="PTHR12837">
    <property type="entry name" value="POLY ADP-RIBOSE GLYCOHYDROLASE"/>
    <property type="match status" value="1"/>
</dbReference>
<evidence type="ECO:0000259" key="2">
    <source>
        <dbReference type="Pfam" id="PF05028"/>
    </source>
</evidence>
<dbReference type="Pfam" id="PF05028">
    <property type="entry name" value="PARG_cat_C"/>
    <property type="match status" value="1"/>
</dbReference>
<comment type="caution">
    <text evidence="3">The sequence shown here is derived from an EMBL/GenBank/DDBJ whole genome shotgun (WGS) entry which is preliminary data.</text>
</comment>
<feature type="domain" description="PARG catalytic Macro" evidence="2">
    <location>
        <begin position="244"/>
        <end position="326"/>
    </location>
</feature>
<reference evidence="3" key="1">
    <citation type="submission" date="2022-03" db="EMBL/GenBank/DDBJ databases">
        <title>Draft genome sequence of Aduncisulcus paluster, a free-living microaerophilic Fornicata.</title>
        <authorList>
            <person name="Yuyama I."/>
            <person name="Kume K."/>
            <person name="Tamura T."/>
            <person name="Inagaki Y."/>
            <person name="Hashimoto T."/>
        </authorList>
    </citation>
    <scope>NUCLEOTIDE SEQUENCE</scope>
    <source>
        <strain evidence="3">NY0171</strain>
    </source>
</reference>